<organism evidence="2 3">
    <name type="scientific">Fusobacterium necrophorum BL</name>
    <dbReference type="NCBI Taxonomy" id="1441732"/>
    <lineage>
        <taxon>Bacteria</taxon>
        <taxon>Fusobacteriati</taxon>
        <taxon>Fusobacteriota</taxon>
        <taxon>Fusobacteriia</taxon>
        <taxon>Fusobacteriales</taxon>
        <taxon>Fusobacteriaceae</taxon>
        <taxon>Fusobacterium</taxon>
    </lineage>
</organism>
<dbReference type="Proteomes" id="UP000027473">
    <property type="component" value="Unassembled WGS sequence"/>
</dbReference>
<feature type="domain" description="Polymerase beta nucleotidyltransferase" evidence="1">
    <location>
        <begin position="25"/>
        <end position="86"/>
    </location>
</feature>
<dbReference type="SUPFAM" id="SSF81301">
    <property type="entry name" value="Nucleotidyltransferase"/>
    <property type="match status" value="1"/>
</dbReference>
<dbReference type="InterPro" id="IPR043519">
    <property type="entry name" value="NT_sf"/>
</dbReference>
<sequence length="102" mass="11971">MSIQLNKIEVINLIKKNTDLFCIFERVYVFGSILKQDKHSNDIDLLLLYLNFSSDISKSINEIKEYIEQKTVYPVDITALSFEEEKEIGFIDKLDKKYVCVK</sequence>
<dbReference type="AlphaFoldDB" id="A0AB73BXC0"/>
<name>A0AB73BXC0_9FUSO</name>
<dbReference type="EMBL" id="JAAC01000061">
    <property type="protein sequence ID" value="KDE63861.1"/>
    <property type="molecule type" value="Genomic_DNA"/>
</dbReference>
<evidence type="ECO:0000313" key="3">
    <source>
        <dbReference type="Proteomes" id="UP000027473"/>
    </source>
</evidence>
<protein>
    <recommendedName>
        <fullName evidence="1">Polymerase beta nucleotidyltransferase domain-containing protein</fullName>
    </recommendedName>
</protein>
<dbReference type="RefSeq" id="WP_051611717.1">
    <property type="nucleotide sequence ID" value="NZ_JAAC01000061.1"/>
</dbReference>
<accession>A0AB73BXC0</accession>
<dbReference type="Pfam" id="PF18765">
    <property type="entry name" value="Polbeta"/>
    <property type="match status" value="1"/>
</dbReference>
<gene>
    <name evidence="2" type="ORF">FUSO3_04020</name>
</gene>
<comment type="caution">
    <text evidence="2">The sequence shown here is derived from an EMBL/GenBank/DDBJ whole genome shotgun (WGS) entry which is preliminary data.</text>
</comment>
<dbReference type="Gene3D" id="3.30.460.10">
    <property type="entry name" value="Beta Polymerase, domain 2"/>
    <property type="match status" value="1"/>
</dbReference>
<proteinExistence type="predicted"/>
<evidence type="ECO:0000259" key="1">
    <source>
        <dbReference type="Pfam" id="PF18765"/>
    </source>
</evidence>
<reference evidence="2 3" key="1">
    <citation type="submission" date="2014-01" db="EMBL/GenBank/DDBJ databases">
        <title>Comparative genomics of Fusobacterium necrophorum wild isolates.</title>
        <authorList>
            <person name="Kittichotirat W."/>
            <person name="Bumgarner R.E."/>
            <person name="Lawrence P."/>
        </authorList>
    </citation>
    <scope>NUCLEOTIDE SEQUENCE [LARGE SCALE GENOMIC DNA]</scope>
    <source>
        <strain evidence="2 3">BL</strain>
    </source>
</reference>
<dbReference type="InterPro" id="IPR041633">
    <property type="entry name" value="Polbeta"/>
</dbReference>
<evidence type="ECO:0000313" key="2">
    <source>
        <dbReference type="EMBL" id="KDE63861.1"/>
    </source>
</evidence>